<feature type="compositionally biased region" description="Low complexity" evidence="1">
    <location>
        <begin position="17"/>
        <end position="28"/>
    </location>
</feature>
<proteinExistence type="predicted"/>
<comment type="caution">
    <text evidence="2">The sequence shown here is derived from an EMBL/GenBank/DDBJ whole genome shotgun (WGS) entry which is preliminary data.</text>
</comment>
<accession>A0A7V8FPP6</accession>
<dbReference type="AlphaFoldDB" id="A0A7V8FPP6"/>
<reference evidence="3" key="1">
    <citation type="journal article" date="2020" name="MBio">
        <title>Horizontal gene transfer to a defensive symbiont with a reduced genome amongst a multipartite beetle microbiome.</title>
        <authorList>
            <person name="Waterworth S.C."/>
            <person name="Florez L.V."/>
            <person name="Rees E.R."/>
            <person name="Hertweck C."/>
            <person name="Kaltenpoth M."/>
            <person name="Kwan J.C."/>
        </authorList>
    </citation>
    <scope>NUCLEOTIDE SEQUENCE [LARGE SCALE GENOMIC DNA]</scope>
</reference>
<feature type="compositionally biased region" description="Polar residues" evidence="1">
    <location>
        <begin position="332"/>
        <end position="346"/>
    </location>
</feature>
<dbReference type="EMBL" id="WNDQ01000017">
    <property type="protein sequence ID" value="KAF1021856.1"/>
    <property type="molecule type" value="Genomic_DNA"/>
</dbReference>
<sequence length="436" mass="46519">MTWLYLPRAQPSPPSNSAPASACSASAPGLHSDFSATTSAPFATWSGKPLQPRNLSRSWKREPLLQRLSGLTCSPSTAQRGADAWIGSLQASRARTSPSPAAVLGLTANAPASSSTSSTSPTLAVRQASFWRTSQPSLLPPPPLWTKPKGHSKKEPPPASWENWPTAGGTRNGSIYPRPTWEPAMGESAGFASPGAWPTPDTGGERINRSPSPGAASRPTIALAAKQWQTPAAADAKRQGNYGRGQGNPTFAEQARTWPTPRATDGTKGGPNQAGSRGDLMLPSAAAQWPTPTMSDSEQAGGKGCIDSGKRGHSLHSMAGEWPTPASRDYRTPNSQNSQANRNHTGGEQLPNYVEHHFSHPVRSTLDGRPLSPTGRTLPRRLNPAFACWLMGWPIWWTNPALTSSARSEMASYHSRLQQHLSNFFAVPARIERAAA</sequence>
<evidence type="ECO:0000256" key="1">
    <source>
        <dbReference type="SAM" id="MobiDB-lite"/>
    </source>
</evidence>
<organism evidence="2 3">
    <name type="scientific">Paracidovorax wautersii</name>
    <dbReference type="NCBI Taxonomy" id="1177982"/>
    <lineage>
        <taxon>Bacteria</taxon>
        <taxon>Pseudomonadati</taxon>
        <taxon>Pseudomonadota</taxon>
        <taxon>Betaproteobacteria</taxon>
        <taxon>Burkholderiales</taxon>
        <taxon>Comamonadaceae</taxon>
        <taxon>Paracidovorax</taxon>
    </lineage>
</organism>
<evidence type="ECO:0000313" key="3">
    <source>
        <dbReference type="Proteomes" id="UP000461670"/>
    </source>
</evidence>
<protein>
    <submittedName>
        <fullName evidence="2">Uncharacterized protein</fullName>
    </submittedName>
</protein>
<gene>
    <name evidence="2" type="ORF">GAK30_01545</name>
</gene>
<dbReference type="Proteomes" id="UP000461670">
    <property type="component" value="Unassembled WGS sequence"/>
</dbReference>
<feature type="region of interest" description="Disordered" evidence="1">
    <location>
        <begin position="187"/>
        <end position="352"/>
    </location>
</feature>
<feature type="region of interest" description="Disordered" evidence="1">
    <location>
        <begin position="134"/>
        <end position="175"/>
    </location>
</feature>
<feature type="region of interest" description="Disordered" evidence="1">
    <location>
        <begin position="1"/>
        <end position="28"/>
    </location>
</feature>
<evidence type="ECO:0000313" key="2">
    <source>
        <dbReference type="EMBL" id="KAF1021856.1"/>
    </source>
</evidence>
<name>A0A7V8FPP6_9BURK</name>